<dbReference type="Gene3D" id="3.40.640.10">
    <property type="entry name" value="Type I PLP-dependent aspartate aminotransferase-like (Major domain)"/>
    <property type="match status" value="1"/>
</dbReference>
<accession>A0A4P9WKF8</accession>
<evidence type="ECO:0000256" key="4">
    <source>
        <dbReference type="RuleBase" id="RU000382"/>
    </source>
</evidence>
<dbReference type="OrthoDB" id="392571at2759"/>
<evidence type="ECO:0000256" key="5">
    <source>
        <dbReference type="SAM" id="MobiDB-lite"/>
    </source>
</evidence>
<sequence length="110" mass="12170">MDTLARRSSFHFHVDDAWGGNLIFSREHRPKLAGISQADTITVDGLKARDKLAPPRVTARPRPGIPRNPLRHASPPNGCLSPLPPLIRIPNPKPSTNPQQKHPPLPLQLH</sequence>
<dbReference type="GO" id="GO:0030170">
    <property type="term" value="F:pyridoxal phosphate binding"/>
    <property type="evidence" value="ECO:0007669"/>
    <property type="project" value="InterPro"/>
</dbReference>
<feature type="region of interest" description="Disordered" evidence="5">
    <location>
        <begin position="49"/>
        <end position="110"/>
    </location>
</feature>
<keyword evidence="3 4" id="KW-0456">Lyase</keyword>
<feature type="compositionally biased region" description="Pro residues" evidence="5">
    <location>
        <begin position="82"/>
        <end position="110"/>
    </location>
</feature>
<dbReference type="GO" id="GO:0019752">
    <property type="term" value="P:carboxylic acid metabolic process"/>
    <property type="evidence" value="ECO:0007669"/>
    <property type="project" value="InterPro"/>
</dbReference>
<dbReference type="GO" id="GO:0016830">
    <property type="term" value="F:carbon-carbon lyase activity"/>
    <property type="evidence" value="ECO:0007669"/>
    <property type="project" value="InterPro"/>
</dbReference>
<protein>
    <submittedName>
        <fullName evidence="6">Uncharacterized protein</fullName>
    </submittedName>
</protein>
<dbReference type="InterPro" id="IPR015424">
    <property type="entry name" value="PyrdxlP-dep_Trfase"/>
</dbReference>
<dbReference type="InterPro" id="IPR015421">
    <property type="entry name" value="PyrdxlP-dep_Trfase_major"/>
</dbReference>
<dbReference type="InterPro" id="IPR002129">
    <property type="entry name" value="PyrdxlP-dep_de-COase"/>
</dbReference>
<dbReference type="Proteomes" id="UP000269721">
    <property type="component" value="Unassembled WGS sequence"/>
</dbReference>
<evidence type="ECO:0000313" key="7">
    <source>
        <dbReference type="Proteomes" id="UP000269721"/>
    </source>
</evidence>
<keyword evidence="2 4" id="KW-0663">Pyridoxal phosphate</keyword>
<evidence type="ECO:0000313" key="6">
    <source>
        <dbReference type="EMBL" id="RKO93479.1"/>
    </source>
</evidence>
<dbReference type="SUPFAM" id="SSF53383">
    <property type="entry name" value="PLP-dependent transferases"/>
    <property type="match status" value="1"/>
</dbReference>
<dbReference type="Pfam" id="PF00282">
    <property type="entry name" value="Pyridoxal_deC"/>
    <property type="match status" value="1"/>
</dbReference>
<dbReference type="EMBL" id="KZ994225">
    <property type="protein sequence ID" value="RKO93479.1"/>
    <property type="molecule type" value="Genomic_DNA"/>
</dbReference>
<organism evidence="6 7">
    <name type="scientific">Blyttiomyces helicus</name>
    <dbReference type="NCBI Taxonomy" id="388810"/>
    <lineage>
        <taxon>Eukaryota</taxon>
        <taxon>Fungi</taxon>
        <taxon>Fungi incertae sedis</taxon>
        <taxon>Chytridiomycota</taxon>
        <taxon>Chytridiomycota incertae sedis</taxon>
        <taxon>Chytridiomycetes</taxon>
        <taxon>Chytridiomycetes incertae sedis</taxon>
        <taxon>Blyttiomyces</taxon>
    </lineage>
</organism>
<evidence type="ECO:0000256" key="1">
    <source>
        <dbReference type="ARBA" id="ARBA00001933"/>
    </source>
</evidence>
<keyword evidence="7" id="KW-1185">Reference proteome</keyword>
<reference evidence="7" key="1">
    <citation type="journal article" date="2018" name="Nat. Microbiol.">
        <title>Leveraging single-cell genomics to expand the fungal tree of life.</title>
        <authorList>
            <person name="Ahrendt S.R."/>
            <person name="Quandt C.A."/>
            <person name="Ciobanu D."/>
            <person name="Clum A."/>
            <person name="Salamov A."/>
            <person name="Andreopoulos B."/>
            <person name="Cheng J.F."/>
            <person name="Woyke T."/>
            <person name="Pelin A."/>
            <person name="Henrissat B."/>
            <person name="Reynolds N.K."/>
            <person name="Benny G.L."/>
            <person name="Smith M.E."/>
            <person name="James T.Y."/>
            <person name="Grigoriev I.V."/>
        </authorList>
    </citation>
    <scope>NUCLEOTIDE SEQUENCE [LARGE SCALE GENOMIC DNA]</scope>
</reference>
<gene>
    <name evidence="6" type="ORF">BDK51DRAFT_36653</name>
</gene>
<proteinExistence type="inferred from homology"/>
<comment type="cofactor">
    <cofactor evidence="1 4">
        <name>pyridoxal 5'-phosphate</name>
        <dbReference type="ChEBI" id="CHEBI:597326"/>
    </cofactor>
</comment>
<dbReference type="AlphaFoldDB" id="A0A4P9WKF8"/>
<comment type="similarity">
    <text evidence="4">Belongs to the group II decarboxylase family.</text>
</comment>
<evidence type="ECO:0000256" key="3">
    <source>
        <dbReference type="ARBA" id="ARBA00023239"/>
    </source>
</evidence>
<name>A0A4P9WKF8_9FUNG</name>
<evidence type="ECO:0000256" key="2">
    <source>
        <dbReference type="ARBA" id="ARBA00022898"/>
    </source>
</evidence>